<accession>A0ACB8VHL2</accession>
<comment type="caution">
    <text evidence="1">The sequence shown here is derived from an EMBL/GenBank/DDBJ whole genome shotgun (WGS) entry which is preliminary data.</text>
</comment>
<proteinExistence type="predicted"/>
<name>A0ACB8VHL2_9TELE</name>
<sequence>GRNEEKRDAEQLSSRGEAAHGQPSRLTSLRRHKGKSTYRSDAVIDKPTGGLHSRFAISAGRSGSTSFTGYYCCCASSAASGAIFLACLLRSGPPGLTTEVFRRESDVSLAREASSALLKIRQGRWRVVDYALEFRTLAADSGWNETSIISGAFMDGLAEEVKDFLAPLDTPRDFESLVEIASHASTIASVRGERESVGRVASLRGSRRAPHSFREFRRSSHLSTPVPESPSPPAAAGAEEPMQLGRTKLAPEERQRRLKEGACFYCGKSGHQVNCCPAKEKAHQG</sequence>
<dbReference type="EMBL" id="CM041551">
    <property type="protein sequence ID" value="KAI3355121.1"/>
    <property type="molecule type" value="Genomic_DNA"/>
</dbReference>
<evidence type="ECO:0000313" key="1">
    <source>
        <dbReference type="EMBL" id="KAI3355121.1"/>
    </source>
</evidence>
<reference evidence="1" key="1">
    <citation type="submission" date="2022-04" db="EMBL/GenBank/DDBJ databases">
        <title>Jade perch genome.</title>
        <authorList>
            <person name="Chao B."/>
        </authorList>
    </citation>
    <scope>NUCLEOTIDE SEQUENCE</scope>
    <source>
        <strain evidence="1">CB-2022</strain>
    </source>
</reference>
<keyword evidence="2" id="KW-1185">Reference proteome</keyword>
<organism evidence="1 2">
    <name type="scientific">Scortum barcoo</name>
    <name type="common">barcoo grunter</name>
    <dbReference type="NCBI Taxonomy" id="214431"/>
    <lineage>
        <taxon>Eukaryota</taxon>
        <taxon>Metazoa</taxon>
        <taxon>Chordata</taxon>
        <taxon>Craniata</taxon>
        <taxon>Vertebrata</taxon>
        <taxon>Euteleostomi</taxon>
        <taxon>Actinopterygii</taxon>
        <taxon>Neopterygii</taxon>
        <taxon>Teleostei</taxon>
        <taxon>Neoteleostei</taxon>
        <taxon>Acanthomorphata</taxon>
        <taxon>Eupercaria</taxon>
        <taxon>Centrarchiformes</taxon>
        <taxon>Terapontoidei</taxon>
        <taxon>Terapontidae</taxon>
        <taxon>Scortum</taxon>
    </lineage>
</organism>
<gene>
    <name evidence="1" type="ORF">L3Q82_017992</name>
</gene>
<protein>
    <submittedName>
        <fullName evidence="1">Uncharacterized protein</fullName>
    </submittedName>
</protein>
<dbReference type="Proteomes" id="UP000831701">
    <property type="component" value="Chromosome 21"/>
</dbReference>
<evidence type="ECO:0000313" key="2">
    <source>
        <dbReference type="Proteomes" id="UP000831701"/>
    </source>
</evidence>
<feature type="non-terminal residue" evidence="1">
    <location>
        <position position="1"/>
    </location>
</feature>